<evidence type="ECO:0000256" key="4">
    <source>
        <dbReference type="PROSITE-ProRule" id="PRU00134"/>
    </source>
</evidence>
<feature type="domain" description="MYND-type" evidence="5">
    <location>
        <begin position="1060"/>
        <end position="1102"/>
    </location>
</feature>
<dbReference type="Gene3D" id="6.10.140.2220">
    <property type="match status" value="2"/>
</dbReference>
<gene>
    <name evidence="6" type="ORF">V5O48_005729</name>
</gene>
<dbReference type="PROSITE" id="PS50865">
    <property type="entry name" value="ZF_MYND_2"/>
    <property type="match status" value="2"/>
</dbReference>
<organism evidence="6 7">
    <name type="scientific">Marasmius crinis-equi</name>
    <dbReference type="NCBI Taxonomy" id="585013"/>
    <lineage>
        <taxon>Eukaryota</taxon>
        <taxon>Fungi</taxon>
        <taxon>Dikarya</taxon>
        <taxon>Basidiomycota</taxon>
        <taxon>Agaricomycotina</taxon>
        <taxon>Agaricomycetes</taxon>
        <taxon>Agaricomycetidae</taxon>
        <taxon>Agaricales</taxon>
        <taxon>Marasmiineae</taxon>
        <taxon>Marasmiaceae</taxon>
        <taxon>Marasmius</taxon>
    </lineage>
</organism>
<keyword evidence="1" id="KW-0479">Metal-binding</keyword>
<dbReference type="Gene3D" id="1.10.220.160">
    <property type="match status" value="2"/>
</dbReference>
<dbReference type="PANTHER" id="PTHR46758">
    <property type="entry name" value="MYND DOMAIN-CONTAINING"/>
    <property type="match status" value="1"/>
</dbReference>
<name>A0ABR3FMD4_9AGAR</name>
<sequence>MLWSGMFTSERLELEQSAESCFLRRCKVRFPHLANAVKRLQEIGRPPADLDLSHPAPRFTTALQCLGALVCHTRVPKNPLHCTRELPFHVTQNWPTTFNSWLNAFMKLVLDKADTLLGQDEVELVDRILEVTGRCLCFGEFRSYYPSLKDTSPHLQPLVTQVFFRVIHMNHPTWGLWSTVLMLMAYPEIPLNQRRPPTYGTLREEGPYKETDELGLILVRHIDMMTRLIPSMDDNEIYQARLFLMCIDQPCFESTPPLYRKSVLKHTIPALARFTSTTLRRYRPIRDATSRDIEKIGESPSLAALQAMLLLVNRAMRDVYGIVEGLDAGIIDAVFKAYEKYFWYNDTQARAERQLMDRSSVMLDQVSRFLFYPDVLHAFLRLARRIERGGSEERMKALCRPAYDYWQTTKEKAFFVRSVRDGPSGNPAMFSNCSYSQCGRNGARRKHLARCSRCWYTEYCSSECQKHDWLSGHRKECESLAKGRIARTPRLTPRDRSLLGNYLRQYVSNGDLAFINKTVLDFLPDNATSGQARINPECRAVAEGLKLPMLSFALDRPKSLQPEENMVVSHPMDFGTPKEVFGMQDEAKKEVSRRWWSEEANAPNILVVGVFPRDDQGTWHVEEVMKFPLGPRMRMFRSEQLEFEFECFLRQCRVRFPHLASAVKRLQENGRPPADLDFAHPTPKFTTALQCFGALAYYTRIPGNPLHSTRDMPFHITQNWPTVSPWLNAFLELVLGKTGTPLGRDEAELVGRILEVTGRCLCFGEFRSYYLLLKDTSPHLQPLVTQVFFRVIDINHPTWGLWSTVLMLIAYPEIPFDPAQPTPHGTLRKEGPYKETDELGQILVRHVDMMTRQIPSMDDHEIYQTRLFLMCIDQPCFESTAPLFRSSVLKYTIPALIRFTSTTLRRYKPIRDATREDIDDIGESPSMAALQAILLLIRRVMRDTYGIVEALDAGVIRAVFKAHEKYFWYNNIQNREERQLVDRAKNVLDLTSRFLFYPDVLHAFLQSARRIEREGLEGRIEGVCKPLYDVWQRAKERAFYVRDMRDGPLKNPIMGRGCSYPQCGRNGPRRKHLARCSRCWYAEYCSSECQKHHWSSGHRQECTSLAKERAARTSRLTPRDRSLLASYLHHYISENDHAVFITQSVMKFIRQNASSPQAHILPEGRAIANGLKLPLISFAFDRPKSHPPQKSMLLSYPSNFGAPGKMLMEALSKRWWSEEANAPNILVVGMFPRSDEGVWHVEEAMKFPFK</sequence>
<comment type="caution">
    <text evidence="6">The sequence shown here is derived from an EMBL/GenBank/DDBJ whole genome shotgun (WGS) entry which is preliminary data.</text>
</comment>
<evidence type="ECO:0000256" key="1">
    <source>
        <dbReference type="ARBA" id="ARBA00022723"/>
    </source>
</evidence>
<evidence type="ECO:0000313" key="7">
    <source>
        <dbReference type="Proteomes" id="UP001465976"/>
    </source>
</evidence>
<dbReference type="Proteomes" id="UP001465976">
    <property type="component" value="Unassembled WGS sequence"/>
</dbReference>
<dbReference type="Pfam" id="PF01753">
    <property type="entry name" value="zf-MYND"/>
    <property type="match status" value="2"/>
</dbReference>
<reference evidence="6 7" key="1">
    <citation type="submission" date="2024-02" db="EMBL/GenBank/DDBJ databases">
        <title>A draft genome for the cacao thread blight pathogen Marasmius crinis-equi.</title>
        <authorList>
            <person name="Cohen S.P."/>
            <person name="Baruah I.K."/>
            <person name="Amoako-Attah I."/>
            <person name="Bukari Y."/>
            <person name="Meinhardt L.W."/>
            <person name="Bailey B.A."/>
        </authorList>
    </citation>
    <scope>NUCLEOTIDE SEQUENCE [LARGE SCALE GENOMIC DNA]</scope>
    <source>
        <strain evidence="6 7">GH-76</strain>
    </source>
</reference>
<keyword evidence="2 4" id="KW-0863">Zinc-finger</keyword>
<keyword evidence="7" id="KW-1185">Reference proteome</keyword>
<evidence type="ECO:0000259" key="5">
    <source>
        <dbReference type="PROSITE" id="PS50865"/>
    </source>
</evidence>
<protein>
    <recommendedName>
        <fullName evidence="5">MYND-type domain-containing protein</fullName>
    </recommendedName>
</protein>
<dbReference type="InterPro" id="IPR002893">
    <property type="entry name" value="Znf_MYND"/>
</dbReference>
<feature type="domain" description="MYND-type" evidence="5">
    <location>
        <begin position="435"/>
        <end position="477"/>
    </location>
</feature>
<evidence type="ECO:0000313" key="6">
    <source>
        <dbReference type="EMBL" id="KAL0576247.1"/>
    </source>
</evidence>
<evidence type="ECO:0000256" key="2">
    <source>
        <dbReference type="ARBA" id="ARBA00022771"/>
    </source>
</evidence>
<proteinExistence type="predicted"/>
<dbReference type="SUPFAM" id="SSF144232">
    <property type="entry name" value="HIT/MYND zinc finger-like"/>
    <property type="match status" value="2"/>
</dbReference>
<dbReference type="PANTHER" id="PTHR46758:SF2">
    <property type="entry name" value="OJ1485_B09.11 PROTEIN"/>
    <property type="match status" value="1"/>
</dbReference>
<evidence type="ECO:0000256" key="3">
    <source>
        <dbReference type="ARBA" id="ARBA00022833"/>
    </source>
</evidence>
<accession>A0ABR3FMD4</accession>
<dbReference type="InterPro" id="IPR044508">
    <property type="entry name" value="At5g50450/At1g67340-like"/>
</dbReference>
<keyword evidence="3" id="KW-0862">Zinc</keyword>
<dbReference type="EMBL" id="JBAHYK010000236">
    <property type="protein sequence ID" value="KAL0576247.1"/>
    <property type="molecule type" value="Genomic_DNA"/>
</dbReference>